<dbReference type="AlphaFoldDB" id="A0A0H2RSX6"/>
<feature type="compositionally biased region" description="Basic and acidic residues" evidence="1">
    <location>
        <begin position="176"/>
        <end position="207"/>
    </location>
</feature>
<evidence type="ECO:0000256" key="1">
    <source>
        <dbReference type="SAM" id="MobiDB-lite"/>
    </source>
</evidence>
<evidence type="ECO:0000313" key="3">
    <source>
        <dbReference type="EMBL" id="KLO07921.1"/>
    </source>
</evidence>
<proteinExistence type="predicted"/>
<feature type="region of interest" description="Disordered" evidence="1">
    <location>
        <begin position="98"/>
        <end position="126"/>
    </location>
</feature>
<name>A0A0H2RSX6_9AGAM</name>
<sequence length="467" mass="51775">MASLQSSRKHSILFLRNSGCRNARLNSSSTSQRVADHRASSKLFADAAAEESDTRRETSRASQLLAQQTGENWDGEERIQDAVLRMLVDKYKPLRTSEVRSADEKLQAAPPTVLGSSSSTFASEDMSETDFRASLSSTSTSDASPMEHKPWLVTFKPPSHAMSVKLGRMPPTSSSRRAEAASEAEGSKKPEPSARRRSENAQRLGRARESLLDYKLGIRGAGTSNADAHSPQRRPAMPVSMRGLTALVEEKIERARQEGHFKTIKGRGKPFQHETAESNPFIAREEFLMNRIVQRNGAAPPWVDLQAELEEAVTSFRGVLLQSWTRRAVRMLTSSRPSSELLSMSLDDCKALRDSEWETRERAYHDIAINDVNTAVRRYNGVAPYPIRRALYDRSAELKRVYENGAEEILKAIRQRVAEGSVGVADASLLGDEEGKGGLGTRGGGSGTMISFGFWDMVRSWFAQRRA</sequence>
<reference evidence="3 4" key="1">
    <citation type="submission" date="2015-04" db="EMBL/GenBank/DDBJ databases">
        <title>Complete genome sequence of Schizopora paradoxa KUC8140, a cosmopolitan wood degrader in East Asia.</title>
        <authorList>
            <consortium name="DOE Joint Genome Institute"/>
            <person name="Min B."/>
            <person name="Park H."/>
            <person name="Jang Y."/>
            <person name="Kim J.-J."/>
            <person name="Kim K.H."/>
            <person name="Pangilinan J."/>
            <person name="Lipzen A."/>
            <person name="Riley R."/>
            <person name="Grigoriev I.V."/>
            <person name="Spatafora J.W."/>
            <person name="Choi I.-G."/>
        </authorList>
    </citation>
    <scope>NUCLEOTIDE SEQUENCE [LARGE SCALE GENOMIC DNA]</scope>
    <source>
        <strain evidence="3 4">KUC8140</strain>
    </source>
</reference>
<dbReference type="PANTHER" id="PTHR39394">
    <property type="entry name" value="YALI0E31793P"/>
    <property type="match status" value="1"/>
</dbReference>
<gene>
    <name evidence="3" type="ORF">SCHPADRAFT_835990</name>
</gene>
<dbReference type="Pfam" id="PF09350">
    <property type="entry name" value="DJC28_CD"/>
    <property type="match status" value="1"/>
</dbReference>
<dbReference type="InterPro" id="IPR018961">
    <property type="entry name" value="DnaJ_homolog_subfam-C_membr-28"/>
</dbReference>
<dbReference type="InParanoid" id="A0A0H2RSX6"/>
<accession>A0A0H2RSX6</accession>
<feature type="compositionally biased region" description="Polar residues" evidence="1">
    <location>
        <begin position="60"/>
        <end position="71"/>
    </location>
</feature>
<dbReference type="EMBL" id="KQ086114">
    <property type="protein sequence ID" value="KLO07921.1"/>
    <property type="molecule type" value="Genomic_DNA"/>
</dbReference>
<evidence type="ECO:0000313" key="4">
    <source>
        <dbReference type="Proteomes" id="UP000053477"/>
    </source>
</evidence>
<evidence type="ECO:0000259" key="2">
    <source>
        <dbReference type="Pfam" id="PF09350"/>
    </source>
</evidence>
<organism evidence="3 4">
    <name type="scientific">Schizopora paradoxa</name>
    <dbReference type="NCBI Taxonomy" id="27342"/>
    <lineage>
        <taxon>Eukaryota</taxon>
        <taxon>Fungi</taxon>
        <taxon>Dikarya</taxon>
        <taxon>Basidiomycota</taxon>
        <taxon>Agaricomycotina</taxon>
        <taxon>Agaricomycetes</taxon>
        <taxon>Hymenochaetales</taxon>
        <taxon>Schizoporaceae</taxon>
        <taxon>Schizopora</taxon>
    </lineage>
</organism>
<dbReference type="OrthoDB" id="547796at2759"/>
<feature type="domain" description="DnaJ homologue subfamily C member 28 conserved" evidence="2">
    <location>
        <begin position="247"/>
        <end position="317"/>
    </location>
</feature>
<dbReference type="Proteomes" id="UP000053477">
    <property type="component" value="Unassembled WGS sequence"/>
</dbReference>
<dbReference type="PANTHER" id="PTHR39394:SF1">
    <property type="entry name" value="DNAJ HOMOLOGUE SUBFAMILY C MEMBER 28 CONSERVED DOMAIN-CONTAINING PROTEIN"/>
    <property type="match status" value="1"/>
</dbReference>
<protein>
    <recommendedName>
        <fullName evidence="2">DnaJ homologue subfamily C member 28 conserved domain-containing protein</fullName>
    </recommendedName>
</protein>
<feature type="region of interest" description="Disordered" evidence="1">
    <location>
        <begin position="162"/>
        <end position="207"/>
    </location>
</feature>
<feature type="region of interest" description="Disordered" evidence="1">
    <location>
        <begin position="46"/>
        <end position="72"/>
    </location>
</feature>
<dbReference type="STRING" id="27342.A0A0H2RSX6"/>
<keyword evidence="4" id="KW-1185">Reference proteome</keyword>